<evidence type="ECO:0000313" key="4">
    <source>
        <dbReference type="Proteomes" id="UP000190395"/>
    </source>
</evidence>
<dbReference type="NCBIfam" id="TIGR00055">
    <property type="entry name" value="uppS"/>
    <property type="match status" value="1"/>
</dbReference>
<feature type="binding site" evidence="2">
    <location>
        <begin position="21"/>
        <end position="24"/>
    </location>
    <ligand>
        <name>substrate</name>
    </ligand>
</feature>
<dbReference type="Proteomes" id="UP000190395">
    <property type="component" value="Unassembled WGS sequence"/>
</dbReference>
<organism evidence="3 4">
    <name type="scientific">Treponema berlinense</name>
    <dbReference type="NCBI Taxonomy" id="225004"/>
    <lineage>
        <taxon>Bacteria</taxon>
        <taxon>Pseudomonadati</taxon>
        <taxon>Spirochaetota</taxon>
        <taxon>Spirochaetia</taxon>
        <taxon>Spirochaetales</taxon>
        <taxon>Treponemataceae</taxon>
        <taxon>Treponema</taxon>
    </lineage>
</organism>
<evidence type="ECO:0000256" key="1">
    <source>
        <dbReference type="ARBA" id="ARBA00022679"/>
    </source>
</evidence>
<feature type="binding site" evidence="2">
    <location>
        <position position="203"/>
    </location>
    <ligand>
        <name>Mg(2+)</name>
        <dbReference type="ChEBI" id="CHEBI:18420"/>
    </ligand>
</feature>
<dbReference type="OrthoDB" id="4191603at2"/>
<dbReference type="RefSeq" id="WP_078930015.1">
    <property type="nucleotide sequence ID" value="NZ_CAMCOW010000012.1"/>
</dbReference>
<dbReference type="AlphaFoldDB" id="A0A1T4KPV1"/>
<feature type="active site" evidence="2">
    <location>
        <position position="20"/>
    </location>
</feature>
<dbReference type="HAMAP" id="MF_01139">
    <property type="entry name" value="ISPT"/>
    <property type="match status" value="1"/>
</dbReference>
<dbReference type="PROSITE" id="PS01066">
    <property type="entry name" value="UPP_SYNTHASE"/>
    <property type="match status" value="1"/>
</dbReference>
<dbReference type="FunFam" id="3.40.1180.10:FF:000001">
    <property type="entry name" value="(2E,6E)-farnesyl-diphosphate-specific ditrans,polycis-undecaprenyl-diphosphate synthase"/>
    <property type="match status" value="1"/>
</dbReference>
<keyword evidence="2" id="KW-0479">Metal-binding</keyword>
<dbReference type="SUPFAM" id="SSF64005">
    <property type="entry name" value="Undecaprenyl diphosphate synthase"/>
    <property type="match status" value="1"/>
</dbReference>
<gene>
    <name evidence="3" type="ORF">SAMN02745152_00257</name>
</gene>
<evidence type="ECO:0000256" key="2">
    <source>
        <dbReference type="HAMAP-Rule" id="MF_01139"/>
    </source>
</evidence>
<comment type="subunit">
    <text evidence="2">Homodimer.</text>
</comment>
<dbReference type="GeneID" id="303366534"/>
<feature type="binding site" evidence="2">
    <location>
        <position position="37"/>
    </location>
    <ligand>
        <name>substrate</name>
    </ligand>
</feature>
<dbReference type="EC" id="2.5.1.-" evidence="2"/>
<proteinExistence type="inferred from homology"/>
<dbReference type="InterPro" id="IPR018520">
    <property type="entry name" value="UPP_synth-like_CS"/>
</dbReference>
<dbReference type="Gene3D" id="3.40.1180.10">
    <property type="entry name" value="Decaprenyl diphosphate synthase-like"/>
    <property type="match status" value="1"/>
</dbReference>
<keyword evidence="2" id="KW-0460">Magnesium</keyword>
<dbReference type="CDD" id="cd00475">
    <property type="entry name" value="Cis_IPPS"/>
    <property type="match status" value="1"/>
</dbReference>
<feature type="binding site" evidence="2">
    <location>
        <position position="33"/>
    </location>
    <ligand>
        <name>substrate</name>
    </ligand>
</feature>
<comment type="similarity">
    <text evidence="2">Belongs to the UPP synthase family.</text>
</comment>
<sequence>MNIEEIKAGGLPEHVAIIMDGNGRWAKQRGLARSQGHKEGLNSAKRIVAQAASLGIKYITLYTFSTENWKRTQEEVGYLMTLIKGHLRAEFQFYKDNGIKIEHIGDLSGLPKDVQKEILNAKKDTEHFTGTTCVLAINYGSRDEIVRGIKKLVENNVKTEDITEKLISDSLDIKDLPDVDLMIRTGGEERLSNFLLWQCAYAEFLFTDTLWPDYTENEFIEDIIKFQKRNRRFGAVPDQK</sequence>
<name>A0A1T4KPV1_9SPIR</name>
<feature type="binding site" evidence="2">
    <location>
        <position position="20"/>
    </location>
    <ligand>
        <name>Mg(2+)</name>
        <dbReference type="ChEBI" id="CHEBI:18420"/>
    </ligand>
</feature>
<keyword evidence="4" id="KW-1185">Reference proteome</keyword>
<dbReference type="Pfam" id="PF01255">
    <property type="entry name" value="Prenyltransf"/>
    <property type="match status" value="1"/>
</dbReference>
<feature type="active site" description="Proton acceptor" evidence="2">
    <location>
        <position position="68"/>
    </location>
</feature>
<dbReference type="InterPro" id="IPR001441">
    <property type="entry name" value="UPP_synth-like"/>
</dbReference>
<feature type="binding site" evidence="2">
    <location>
        <position position="71"/>
    </location>
    <ligand>
        <name>substrate</name>
    </ligand>
</feature>
<dbReference type="PANTHER" id="PTHR10291">
    <property type="entry name" value="DEHYDRODOLICHYL DIPHOSPHATE SYNTHASE FAMILY MEMBER"/>
    <property type="match status" value="1"/>
</dbReference>
<feature type="binding site" evidence="2">
    <location>
        <begin position="65"/>
        <end position="67"/>
    </location>
    <ligand>
        <name>substrate</name>
    </ligand>
</feature>
<reference evidence="3 4" key="1">
    <citation type="submission" date="2017-02" db="EMBL/GenBank/DDBJ databases">
        <authorList>
            <person name="Peterson S.W."/>
        </authorList>
    </citation>
    <scope>NUCLEOTIDE SEQUENCE [LARGE SCALE GENOMIC DNA]</scope>
    <source>
        <strain evidence="3 4">ATCC BAA-909</strain>
    </source>
</reference>
<protein>
    <recommendedName>
        <fullName evidence="2">Isoprenyl transferase</fullName>
        <ecNumber evidence="2">2.5.1.-</ecNumber>
    </recommendedName>
</protein>
<dbReference type="InterPro" id="IPR036424">
    <property type="entry name" value="UPP_synth-like_sf"/>
</dbReference>
<dbReference type="GO" id="GO:0000287">
    <property type="term" value="F:magnesium ion binding"/>
    <property type="evidence" value="ECO:0007669"/>
    <property type="project" value="UniProtKB-UniRule"/>
</dbReference>
<keyword evidence="1 2" id="KW-0808">Transferase</keyword>
<comment type="function">
    <text evidence="2">Catalyzes the condensation of isopentenyl diphosphate (IPP) with allylic pyrophosphates generating different type of terpenoids.</text>
</comment>
<evidence type="ECO:0000313" key="3">
    <source>
        <dbReference type="EMBL" id="SJZ44459.1"/>
    </source>
</evidence>
<feature type="binding site" evidence="2">
    <location>
        <begin position="190"/>
        <end position="192"/>
    </location>
    <ligand>
        <name>substrate</name>
    </ligand>
</feature>
<feature type="binding site" evidence="2">
    <location>
        <position position="25"/>
    </location>
    <ligand>
        <name>substrate</name>
    </ligand>
</feature>
<dbReference type="EMBL" id="FUXC01000001">
    <property type="protein sequence ID" value="SJZ44459.1"/>
    <property type="molecule type" value="Genomic_DNA"/>
</dbReference>
<dbReference type="PANTHER" id="PTHR10291:SF0">
    <property type="entry name" value="DEHYDRODOLICHYL DIPHOSPHATE SYNTHASE 2"/>
    <property type="match status" value="1"/>
</dbReference>
<dbReference type="GO" id="GO:0016094">
    <property type="term" value="P:polyprenol biosynthetic process"/>
    <property type="evidence" value="ECO:0007669"/>
    <property type="project" value="TreeGrafter"/>
</dbReference>
<comment type="cofactor">
    <cofactor evidence="2">
        <name>Mg(2+)</name>
        <dbReference type="ChEBI" id="CHEBI:18420"/>
    </cofactor>
    <text evidence="2">Binds 2 magnesium ions per subunit.</text>
</comment>
<dbReference type="STRING" id="225004.SAMN02745152_00257"/>
<dbReference type="GO" id="GO:0045547">
    <property type="term" value="F:ditrans,polycis-polyprenyl diphosphate synthase [(2E,6E)-farnesyl diphosphate specific] activity"/>
    <property type="evidence" value="ECO:0007669"/>
    <property type="project" value="TreeGrafter"/>
</dbReference>
<feature type="binding site" evidence="2">
    <location>
        <position position="184"/>
    </location>
    <ligand>
        <name>substrate</name>
    </ligand>
</feature>
<feature type="binding site" evidence="2">
    <location>
        <position position="69"/>
    </location>
    <ligand>
        <name>substrate</name>
    </ligand>
</feature>
<accession>A0A1T4KPV1</accession>